<reference evidence="4 5" key="1">
    <citation type="submission" date="2018-05" db="EMBL/GenBank/DDBJ databases">
        <title>Chitinophaga sp. K3CV102501T nov., isolated from isolated from a monsoon evergreen broad-leaved forest soil.</title>
        <authorList>
            <person name="Lv Y."/>
        </authorList>
    </citation>
    <scope>NUCLEOTIDE SEQUENCE [LARGE SCALE GENOMIC DNA]</scope>
    <source>
        <strain evidence="4 5">GDMCC 1.1325</strain>
    </source>
</reference>
<dbReference type="InterPro" id="IPR032508">
    <property type="entry name" value="FecR_C"/>
</dbReference>
<organism evidence="4 5">
    <name type="scientific">Chitinophaga flava</name>
    <dbReference type="NCBI Taxonomy" id="2259036"/>
    <lineage>
        <taxon>Bacteria</taxon>
        <taxon>Pseudomonadati</taxon>
        <taxon>Bacteroidota</taxon>
        <taxon>Chitinophagia</taxon>
        <taxon>Chitinophagales</taxon>
        <taxon>Chitinophagaceae</taxon>
        <taxon>Chitinophaga</taxon>
    </lineage>
</organism>
<dbReference type="Proteomes" id="UP000253410">
    <property type="component" value="Unassembled WGS sequence"/>
</dbReference>
<evidence type="ECO:0008006" key="6">
    <source>
        <dbReference type="Google" id="ProtNLM"/>
    </source>
</evidence>
<dbReference type="RefSeq" id="WP_113617769.1">
    <property type="nucleotide sequence ID" value="NZ_QFFJ01000002.1"/>
</dbReference>
<dbReference type="Pfam" id="PF04773">
    <property type="entry name" value="FecR"/>
    <property type="match status" value="1"/>
</dbReference>
<proteinExistence type="predicted"/>
<dbReference type="GO" id="GO:0016989">
    <property type="term" value="F:sigma factor antagonist activity"/>
    <property type="evidence" value="ECO:0007669"/>
    <property type="project" value="TreeGrafter"/>
</dbReference>
<evidence type="ECO:0000259" key="2">
    <source>
        <dbReference type="Pfam" id="PF04773"/>
    </source>
</evidence>
<dbReference type="FunFam" id="2.60.120.1440:FF:000001">
    <property type="entry name" value="Putative anti-sigma factor"/>
    <property type="match status" value="1"/>
</dbReference>
<dbReference type="InterPro" id="IPR006860">
    <property type="entry name" value="FecR"/>
</dbReference>
<evidence type="ECO:0000256" key="1">
    <source>
        <dbReference type="SAM" id="Phobius"/>
    </source>
</evidence>
<keyword evidence="1" id="KW-1133">Transmembrane helix</keyword>
<dbReference type="Gene3D" id="2.60.120.1440">
    <property type="match status" value="1"/>
</dbReference>
<dbReference type="Gene3D" id="3.55.50.30">
    <property type="match status" value="1"/>
</dbReference>
<accession>A0A365XRP4</accession>
<evidence type="ECO:0000313" key="4">
    <source>
        <dbReference type="EMBL" id="RBL89026.1"/>
    </source>
</evidence>
<dbReference type="InterPro" id="IPR012373">
    <property type="entry name" value="Ferrdict_sens_TM"/>
</dbReference>
<dbReference type="PIRSF" id="PIRSF018266">
    <property type="entry name" value="FecR"/>
    <property type="match status" value="1"/>
</dbReference>
<comment type="caution">
    <text evidence="4">The sequence shown here is derived from an EMBL/GenBank/DDBJ whole genome shotgun (WGS) entry which is preliminary data.</text>
</comment>
<dbReference type="Pfam" id="PF16344">
    <property type="entry name" value="FecR_C"/>
    <property type="match status" value="1"/>
</dbReference>
<keyword evidence="1" id="KW-0472">Membrane</keyword>
<evidence type="ECO:0000313" key="5">
    <source>
        <dbReference type="Proteomes" id="UP000253410"/>
    </source>
</evidence>
<evidence type="ECO:0000259" key="3">
    <source>
        <dbReference type="Pfam" id="PF16344"/>
    </source>
</evidence>
<dbReference type="PANTHER" id="PTHR30273">
    <property type="entry name" value="PERIPLASMIC SIGNAL SENSOR AND SIGMA FACTOR ACTIVATOR FECR-RELATED"/>
    <property type="match status" value="1"/>
</dbReference>
<protein>
    <recommendedName>
        <fullName evidence="6">FecR family protein</fullName>
    </recommendedName>
</protein>
<dbReference type="OrthoDB" id="1523735at2"/>
<sequence length="354" mass="39212">MNTRRIWELMARKLANEATAAELQELASLLRENPDLELPAGLVDELWQKTTAASHEEQAADAHIRHISRMQAQGISIGTIPATSLTPVRSYRRYLWAAAATTGIVLALGTWWWSSSSTIPTVQSEVATKNGSRTSIQLADGTHVWLNAGSKLTYSKDFGKTDRSVTLSGEAFFDVAKQANHPFIIHTANMDIRVLGTRFNIRSYPGDKTTEAALISGSIEAFVKDKAARIILKPSEKIVVLNRTPAARPAGTATTTDSGAITLSHVSYYAAQTTAITETSWMENKLVFKDASFAELAQQMERFYGITIQFRNEQQQQLRFTGVFALETVQQALNALQMTASFHYEIQHDTIIIY</sequence>
<feature type="domain" description="Protein FecR C-terminal" evidence="3">
    <location>
        <begin position="285"/>
        <end position="353"/>
    </location>
</feature>
<name>A0A365XRP4_9BACT</name>
<gene>
    <name evidence="4" type="ORF">DF182_21035</name>
</gene>
<dbReference type="PANTHER" id="PTHR30273:SF2">
    <property type="entry name" value="PROTEIN FECR"/>
    <property type="match status" value="1"/>
</dbReference>
<feature type="transmembrane region" description="Helical" evidence="1">
    <location>
        <begin position="94"/>
        <end position="113"/>
    </location>
</feature>
<keyword evidence="5" id="KW-1185">Reference proteome</keyword>
<keyword evidence="1" id="KW-0812">Transmembrane</keyword>
<dbReference type="AlphaFoldDB" id="A0A365XRP4"/>
<feature type="domain" description="FecR protein" evidence="2">
    <location>
        <begin position="125"/>
        <end position="220"/>
    </location>
</feature>
<dbReference type="EMBL" id="QFFJ01000002">
    <property type="protein sequence ID" value="RBL89026.1"/>
    <property type="molecule type" value="Genomic_DNA"/>
</dbReference>